<gene>
    <name evidence="2" type="ORF">MNB_SV-3-580</name>
</gene>
<evidence type="ECO:0000256" key="1">
    <source>
        <dbReference type="SAM" id="Phobius"/>
    </source>
</evidence>
<name>A0A1W1CVF2_9ZZZZ</name>
<organism evidence="2">
    <name type="scientific">hydrothermal vent metagenome</name>
    <dbReference type="NCBI Taxonomy" id="652676"/>
    <lineage>
        <taxon>unclassified sequences</taxon>
        <taxon>metagenomes</taxon>
        <taxon>ecological metagenomes</taxon>
    </lineage>
</organism>
<proteinExistence type="predicted"/>
<dbReference type="NCBIfam" id="TIGR02532">
    <property type="entry name" value="IV_pilin_GFxxxE"/>
    <property type="match status" value="1"/>
</dbReference>
<dbReference type="InterPro" id="IPR012902">
    <property type="entry name" value="N_methyl_site"/>
</dbReference>
<keyword evidence="1" id="KW-1133">Transmembrane helix</keyword>
<evidence type="ECO:0008006" key="3">
    <source>
        <dbReference type="Google" id="ProtNLM"/>
    </source>
</evidence>
<feature type="transmembrane region" description="Helical" evidence="1">
    <location>
        <begin position="12"/>
        <end position="36"/>
    </location>
</feature>
<reference evidence="2" key="1">
    <citation type="submission" date="2016-10" db="EMBL/GenBank/DDBJ databases">
        <authorList>
            <person name="de Groot N.N."/>
        </authorList>
    </citation>
    <scope>NUCLEOTIDE SEQUENCE</scope>
</reference>
<keyword evidence="1" id="KW-0812">Transmembrane</keyword>
<dbReference type="EMBL" id="FPHI01000044">
    <property type="protein sequence ID" value="SFV69713.1"/>
    <property type="molecule type" value="Genomic_DNA"/>
</dbReference>
<dbReference type="SUPFAM" id="SSF54523">
    <property type="entry name" value="Pili subunits"/>
    <property type="match status" value="1"/>
</dbReference>
<dbReference type="InterPro" id="IPR045584">
    <property type="entry name" value="Pilin-like"/>
</dbReference>
<dbReference type="AlphaFoldDB" id="A0A1W1CVF2"/>
<accession>A0A1W1CVF2</accession>
<evidence type="ECO:0000313" key="2">
    <source>
        <dbReference type="EMBL" id="SFV69713.1"/>
    </source>
</evidence>
<dbReference type="Pfam" id="PF07963">
    <property type="entry name" value="N_methyl"/>
    <property type="match status" value="1"/>
</dbReference>
<keyword evidence="1" id="KW-0472">Membrane</keyword>
<sequence length="278" mass="30508">MIQNSKKQRAAFSMLELIFVITILGIVASIGSQIIAQVYESYIVQRAQHRATTKTELALTQIANRLRYTIPGTVVSRADINATPPTPITDITSTNENDKVLQWVGADGDSFEAIASDTNRKPGWSGFCDIDAYRGDTIFPTPGSDLNLTKKIIANLGGTIANANIFFPYSTAAYGVADGVDETITLDNNLSGTTIYERYKLAWSSYALEVDANSDLILHYNFTPDIDSAINGSSSILLHNVTNFRFMGSEGTLRIKICKWEKISEDANITACKEKVIF</sequence>
<protein>
    <recommendedName>
        <fullName evidence="3">Prepilin-type N-terminal cleavage/methylation domain-containing protein</fullName>
    </recommendedName>
</protein>